<feature type="region of interest" description="Disordered" evidence="1">
    <location>
        <begin position="4554"/>
        <end position="4608"/>
    </location>
</feature>
<keyword evidence="2" id="KW-0812">Transmembrane</keyword>
<keyword evidence="4" id="KW-1185">Reference proteome</keyword>
<dbReference type="EMBL" id="NIDE01000009">
    <property type="protein sequence ID" value="OWK39974.1"/>
    <property type="molecule type" value="Genomic_DNA"/>
</dbReference>
<dbReference type="Proteomes" id="UP000214646">
    <property type="component" value="Unassembled WGS sequence"/>
</dbReference>
<evidence type="ECO:0000313" key="4">
    <source>
        <dbReference type="Proteomes" id="UP000214646"/>
    </source>
</evidence>
<feature type="transmembrane region" description="Helical" evidence="2">
    <location>
        <begin position="4748"/>
        <end position="4767"/>
    </location>
</feature>
<keyword evidence="2" id="KW-1133">Transmembrane helix</keyword>
<reference evidence="4" key="1">
    <citation type="submission" date="2017-06" db="EMBL/GenBank/DDBJ databases">
        <title>Genome analysis of Fimbriiglobus ruber SP5, the first member of the order Planctomycetales with confirmed chitinolytic capability.</title>
        <authorList>
            <person name="Ravin N.V."/>
            <person name="Rakitin A.L."/>
            <person name="Ivanova A.A."/>
            <person name="Beletsky A.V."/>
            <person name="Kulichevskaya I.S."/>
            <person name="Mardanov A.V."/>
            <person name="Dedysh S.N."/>
        </authorList>
    </citation>
    <scope>NUCLEOTIDE SEQUENCE [LARGE SCALE GENOMIC DNA]</scope>
    <source>
        <strain evidence="4">SP5</strain>
    </source>
</reference>
<dbReference type="OrthoDB" id="283881at2"/>
<feature type="compositionally biased region" description="Gly residues" evidence="1">
    <location>
        <begin position="4594"/>
        <end position="4607"/>
    </location>
</feature>
<dbReference type="SMART" id="SM00710">
    <property type="entry name" value="PbH1"/>
    <property type="match status" value="23"/>
</dbReference>
<dbReference type="RefSeq" id="WP_161967664.1">
    <property type="nucleotide sequence ID" value="NZ_NIDE01000009.1"/>
</dbReference>
<dbReference type="Gene3D" id="2.60.40.10">
    <property type="entry name" value="Immunoglobulins"/>
    <property type="match status" value="5"/>
</dbReference>
<evidence type="ECO:0000256" key="1">
    <source>
        <dbReference type="SAM" id="MobiDB-lite"/>
    </source>
</evidence>
<dbReference type="InterPro" id="IPR006626">
    <property type="entry name" value="PbH1"/>
</dbReference>
<feature type="compositionally biased region" description="Low complexity" evidence="1">
    <location>
        <begin position="4559"/>
        <end position="4580"/>
    </location>
</feature>
<comment type="caution">
    <text evidence="3">The sequence shown here is derived from an EMBL/GenBank/DDBJ whole genome shotgun (WGS) entry which is preliminary data.</text>
</comment>
<dbReference type="InterPro" id="IPR013783">
    <property type="entry name" value="Ig-like_fold"/>
</dbReference>
<evidence type="ECO:0000313" key="3">
    <source>
        <dbReference type="EMBL" id="OWK39974.1"/>
    </source>
</evidence>
<proteinExistence type="predicted"/>
<evidence type="ECO:0000256" key="2">
    <source>
        <dbReference type="SAM" id="Phobius"/>
    </source>
</evidence>
<name>A0A225DJX8_9BACT</name>
<organism evidence="3 4">
    <name type="scientific">Fimbriiglobus ruber</name>
    <dbReference type="NCBI Taxonomy" id="1908690"/>
    <lineage>
        <taxon>Bacteria</taxon>
        <taxon>Pseudomonadati</taxon>
        <taxon>Planctomycetota</taxon>
        <taxon>Planctomycetia</taxon>
        <taxon>Gemmatales</taxon>
        <taxon>Gemmataceae</taxon>
        <taxon>Fimbriiglobus</taxon>
    </lineage>
</organism>
<protein>
    <submittedName>
        <fullName evidence="3">Fibronectin type III domain protein</fullName>
    </submittedName>
</protein>
<accession>A0A225DJX8</accession>
<sequence>MAFEPLEDKLAPAVFTVSSLADTSTAGTFRWAITQANMTAGTDTITFGVAGTINVTTALPTITESVTVDGTTTPGYTGKPLVEVAGASAGSGANGLTITTTGVTVRGLAIDQFTGSEIAITGTAATGNVISGNYIGINLAGTAGFSSGGNGVFIGGGASNNVIGTDGNGTNDAAERNVISGNAGSGVYITDVGTKNNIIAGNLIGTNAAGTAVVKNNLIGVWVISGASGTRIGTDGNGISDDKEGNVISGNGAQGVAVEGVGSDGTMIAGNFIGTNSASAALGNGSQGIALRYGPANTRIGTDGSNDAFNASERNVISGNADIGVLIQTPNWTGAIPATPTTGTAVAGNYIGTNVAGTTALANGQAGIQIASGATNTRIGTDGNGIKDDTEVNVVSGNNSDGVQIIGTGTTGVVVAGNFLGTNAAGTAAIANAFAGVALFGGAAGNRIGTDGSSDAFNTNERNIISGNASNGVYISGANNNVVAGNYIGTNAAGTAAVANKVVGIDVGGGAVGNRIGTDGSNDTFNATEANVISGNTDEGVVVEGSGTDKTVVAGNYIGLNAAGTTALANLAGISVRYGATNTLIGTDGSNDAFNATERNIISGNTNYGVLVQTPNYDGTLPVGGATTSDTVIAGNYIGTNAAGTAGLIAGGGGDGIRILSGAKNTHVGTYGDGTPGDASRRNVISGNFDCGIIINGAGTDGTVIAGNFVGTDATGMAPVLVPFNGSNIDSSGAFGGIQIVNGATNTRIGTAGQATAPGSDALERNIISGNRGVGIYAEDLGQSSVPISGNPIAPNNVTIAGNFIGTNATGTAAIPNGSANGGGDDGNSINGVTVRVNGVIIGTNSDGSAGDTDEGNLISGNVGVGIESWGGGARIAGNRVGTDVTGTAAIGNGISGISVGGSNTIVGTNGDGILDGIEGNLVSGNKDGGIGLGAPSARVSGNYIGTDVTGTKALGNQDDGIGMDSAFASNSIIGTNGDGVSDDLERNIISGNSGSGVVLSQATDVGLGTGIRISGNYIGTDVTGKKALGNRGVGIQLGEIQLGINDGDGVTSNIIIGTNGDGAFDDHERNIISGNLGDGINIFQIAVNDVIAGNYIGTDVSGTVALGNTGDGVHIDYGATFTNNIVPDPSLVGTFVGTNGDGSPGDAAEGNVISGNGKNGVYISRYSQNEVFGNIGFTATRVAGNYIGLNAAGTAAIPNSLSDGGAGVDIDAYTESVTVGTNGDGVSDALERNVIVSEGDGIDVSFTWTLIPEDRNRISGNYIGTNAAGGPLPSPFNSLGLWNRYGIVLEPGAGPNLIGTDVNGVSDALEANVIGGCVDDGIIVKSFNHPLDAMNSLRAPFDNEIVGNYIGANPAGTAIGNLGNGITIGDSSGGADSVATLVRGNTIANNSQSGIFLATSSTPADVNYGITLSQNNIFDNGLLGIDIAGGPANARNPNDLLDVDTNLPNRGQNFPVLGIGTRNASATTSSVTGSLNSRANRGYRIEFFANTSSDAVSTQAELYLGSSDVTTDASGNASYTFTFATSLLPTSAYRYVVATATDLDPTDPDGTSEISLPVLLAAPISVAAPTSQVISESGNVVFHGATAFTLTEGPVTAGTFTTVVTATHGTATLDAAAVAANGLTVSGNGTASVRVSGPIAPLKAFFSTTGFRFDPTPYYSGNAAVSVSLTDSTTQTANASAAVQVRPVASVPTLSVGPASGVPILPIPVPIVVGGLVDTDGSEQLAVTVNDPTGLVTGYIDAGGNPAGTPAGAGTWLFTAATPAALQTLLAGLQVVLSPVAAGELNLSIDAKVTDTAVLGVAVVTDQADTSGVIPVTVIAGAPAVFTNGPYPTNENQAFAIKPDLEDPLNYGSTYTFELISTGGTTTVDTNVATTNGVTITSGNGSADLILSGTLSGLQRLLTSGPGFVFVPTAYYSGDAAVALNLTAPNAATASATALVQVRPVASVPVIILQLASGSATIPTPIFVSELPDTDGSEQLTVTVTDPSGYVTSFTDSSGHQAGSVIGPQTWLFTAATVADLRTLLAGLQVNLVSAAGGEIDLLVDATVTDHATIDGRTVSSQADATGTLPVRVFGGAPAVSDNGIPSINEDQAVVVQFVPTDPLDFGDTYTVELVSTHGTATLDAVAAVADGVSVQSGNGTVDVILTGALAALQNLLTSGPMVTFTPDAHYGGDASLKITLTAPNGVTADDTVAIYVYPVASTPLLTSPPAAGPPTVPIAVPITIGGLVDTDGSEQLTVSVFDPIGEVTGFTDASGSQVGSVDPSTPSTWLFTAPTTTDLLNLLAGLSVQVAPNVYGILSLSVGAVVTDTAVVNGSLFSVQNAAFDTLTVTVLAGAPAVSSFGPYFINENDAQIVSFSLTDLYDFGGTYTVELVSTNGKATIDPAIAAADGVSIDSGNGTADIILSGPLSALNQVVSFGFTFNPVAYFSGDAALELALTAPNGVTASASEAIFVNPIASVAALTLPPASGLPAAPIPAPLTVDNLFDLDGSEQVTATVSDPTGFVTGFTDARGNAAGTFMGNQSWQFTGATAADLQALLAGLQVDLDPSAYGEIDLFVDVVVVDFAVVNGNPITARSETTGTLAVTAIGGNPSVINFGATATDENQSANVYFTLSDPQDFGAGYTLHLLGTHGTITVDAGEAAANGATVANGNGTADVTLTGTLSSLSDFVNSGSPLVFTPDAYFSGDATFDVTLTAPDGLTADMPVDVPVYPIASIPTLALPPATGVSGSPIPVPLVVGGLVDTDGSEQVTVTVFDPTGQVIGFTDSGRNPAGTLVGFETWQFAAATTTDLQILLAGLQVHLGPSVSGEIDLTVDAGVVDTALIGGSTYTDTADTVDTLVVHAAPAVSIGLVSGAEGVTILFGPLLTLSGPNNLAGDNYTAVIQVAAGTLSYSAAVPPGLAATMSPDGASLTLIGTLADVQAWLGTSELAYVPSNLHFSGEIQLSVSLSDTVLVGTLGYTPAVGSGVIQVTPVVSEVVAPPDVVPALQSGLTIPLSITPPVITVDTDGSEAVRFVRISGIPAGVQLSTGTNVGAGVWDIPSGQLAGLTLLFDGSGFHGNLTLTVTALDTDSATYPTLGTSATDTLFGSPTTVTFRYVAGGITAAVGGGISGQEATPVSLAGAITLSDPDVLPGDTHTLVVGVTGGSLQAVGVPAGATVASDPTSRAVTVTGDLDAIQAWLSSGGLVYLPESHVSGETGLTLTLTNDTADGSPDYTPAVAAGVVQIHPVAASVVAPVAVLGPQAENSIPLTITVPPVTVDTDGSEAVSVVRIGGVPAGVSLSAGTFDASSDAWIVPVGQLPGLNLMFAGTGFAGPFTLSILAVVTDHADFPTTGTSETVTAVSAAGAINGVYFSGGVGATTSDRNGTEGSPTDLAGLLTAVDPDAAPDETDTVTLTVSSGRLLADTNLFLSNVLVTGSGSGTVSVSGPLAAVNTFLATSNALRYEAADSQFAGGIVIAATAANDASPLADWTGQAGLRIAPVASHLIPSTADVVAETEYPVSLGITVPASTDPAEVVQIFIQGVPVGASFNHGTPQTGGIWELAPADLGGLVFTSPAAFSGKISLTVGVVVTDSVTYSPLSGSATDTWASPLLSLSVNVSPRVTISPLTLPGGEVGYGYAQAIGPVSGVGPYTLSVTELSSVPGITVSGDGTDTITVVGTPTASGTVTFTVTPADAFGDGSAVTYTIPVTPSIALTPTTLPGGEVGYAYAKSIIPVGGAGTTALIVSNVSAVPGVTVTGNGTGTVTVSGTPTAAGAITFTVTPTDAFGPGIPVTYTIPVAAGLTLIPTTLPGGEVGFAYSRSVASMGGTGQVTLVITASDTVPGLTVSGSGTKVVTIAGTPTVSGVLTFTVTPRDAFGDGVPVTYGVPVAAGMTLTPTTLPGSETGFAYTQTITPIGGTGAVSLSVAAITTVPGVAVTGDGTGVITISGTPTTAGTVTFLVVPHDAFGDGTPVNYTLPVAPGVSLAPTMLPSGEVGYAYSQAVKPVGGTGAVTLTLTRVNTVAGLTVAGDGTNAIRVSGMPTADGTLTFTVIPRDAFGDGLPVTYTVSVAAGLALDPTTLPAGEVGFAYFQSVRSVGGTGPVTLAVSDEGDVPGITITDSDTGTIVLSGPPITSGTVTFTITPQDAFGSGTPVTYTVLVAAAPALTPKTLPAGEVGYAYSQSITTTGGAGSVSMTLDNISTVAGLTVGGDGTGTIIVSGTPTTSGMVKFAVTTHDAFGPGAPVSYSIPVAAGLALTPTILPGGEVGQEYAQVISSVGGTGPVWFSLTEGTLVPGLVVLGEGTGTIAVAGTPTASGTMTFSVTPRDAFGDATPVTYTIPVAAGITLTPTALPGGEVGVMYARTIIPVGGSGPVTLSFGGLTTVPGVIVSGNGTGTISVTGTPATPGSVVFSVTAHDAFGDTPPLTYTIAMSAGIALTPVTLPGAEVGEDYRQDITSAGGSGPVTLAVTDAITISGLDVYGSGTSTITLKGTPTSTGTVTFRVTATDASGATVNRLYTVPVGSSSAALSALDLTPLFVDLTASGGASDTSAAEPFSPRVAGVFLSLGSPIDTVPGFAGGASSTQNQTPSPSPTPAQASAATSGGGSGTTLSAGDAGEGGSGGRGGAGIGFARADRANESVFAPPTNDGPGGVGRTTIAGDAALVGGFGNVNAAALTNYGLGAPPTNPIVGLPLDQSVPAAALSSVSLDSIELVRKLTSKPQQQLLTASPRSPDVGDATVTPVMATIKPAQARTDEKPDSPQQKPARQGWFWPLALILGAGAASGVAAAQHPDKINRLAYRMRRLFY</sequence>
<gene>
    <name evidence="3" type="ORF">FRUB_05864</name>
</gene>
<keyword evidence="2" id="KW-0472">Membrane</keyword>